<dbReference type="EMBL" id="WMBA01000025">
    <property type="protein sequence ID" value="MTD55726.1"/>
    <property type="molecule type" value="Genomic_DNA"/>
</dbReference>
<sequence length="124" mass="13735">MSKYLPVADLVERWAEARVRTFMARETHGVAAAADYWAELSAGTEIAREVTTGRWVVVMYLLRQGEITSWAQVGEALDMTETEARDGFSAWIAGQRDLHAVTGKLGVTTAEAEELYGLVRAVSW</sequence>
<reference evidence="1 2" key="1">
    <citation type="submission" date="2019-11" db="EMBL/GenBank/DDBJ databases">
        <title>Draft genome of Amycolatopsis RM579.</title>
        <authorList>
            <person name="Duangmal K."/>
            <person name="Mingma R."/>
        </authorList>
    </citation>
    <scope>NUCLEOTIDE SEQUENCE [LARGE SCALE GENOMIC DNA]</scope>
    <source>
        <strain evidence="1 2">RM579</strain>
    </source>
</reference>
<dbReference type="OrthoDB" id="3695030at2"/>
<dbReference type="Proteomes" id="UP000440096">
    <property type="component" value="Unassembled WGS sequence"/>
</dbReference>
<gene>
    <name evidence="1" type="ORF">GKO32_17345</name>
</gene>
<name>A0A6N7Z7A1_9PSEU</name>
<dbReference type="RefSeq" id="WP_154757926.1">
    <property type="nucleotide sequence ID" value="NZ_WMBA01000025.1"/>
</dbReference>
<keyword evidence="2" id="KW-1185">Reference proteome</keyword>
<organism evidence="1 2">
    <name type="scientific">Amycolatopsis pithecellobii</name>
    <dbReference type="NCBI Taxonomy" id="664692"/>
    <lineage>
        <taxon>Bacteria</taxon>
        <taxon>Bacillati</taxon>
        <taxon>Actinomycetota</taxon>
        <taxon>Actinomycetes</taxon>
        <taxon>Pseudonocardiales</taxon>
        <taxon>Pseudonocardiaceae</taxon>
        <taxon>Amycolatopsis</taxon>
    </lineage>
</organism>
<comment type="caution">
    <text evidence="1">The sequence shown here is derived from an EMBL/GenBank/DDBJ whole genome shotgun (WGS) entry which is preliminary data.</text>
</comment>
<dbReference type="AlphaFoldDB" id="A0A6N7Z7A1"/>
<proteinExistence type="predicted"/>
<protein>
    <submittedName>
        <fullName evidence="1">Uncharacterized protein</fullName>
    </submittedName>
</protein>
<accession>A0A6N7Z7A1</accession>
<evidence type="ECO:0000313" key="1">
    <source>
        <dbReference type="EMBL" id="MTD55726.1"/>
    </source>
</evidence>
<evidence type="ECO:0000313" key="2">
    <source>
        <dbReference type="Proteomes" id="UP000440096"/>
    </source>
</evidence>